<accession>A0A382L273</accession>
<organism evidence="1">
    <name type="scientific">marine metagenome</name>
    <dbReference type="NCBI Taxonomy" id="408172"/>
    <lineage>
        <taxon>unclassified sequences</taxon>
        <taxon>metagenomes</taxon>
        <taxon>ecological metagenomes</taxon>
    </lineage>
</organism>
<proteinExistence type="predicted"/>
<evidence type="ECO:0000313" key="1">
    <source>
        <dbReference type="EMBL" id="SVC29067.1"/>
    </source>
</evidence>
<dbReference type="EMBL" id="UINC01083400">
    <property type="protein sequence ID" value="SVC29067.1"/>
    <property type="molecule type" value="Genomic_DNA"/>
</dbReference>
<dbReference type="SUPFAM" id="SSF51735">
    <property type="entry name" value="NAD(P)-binding Rossmann-fold domains"/>
    <property type="match status" value="1"/>
</dbReference>
<dbReference type="Gene3D" id="3.90.25.10">
    <property type="entry name" value="UDP-galactose 4-epimerase, domain 1"/>
    <property type="match status" value="1"/>
</dbReference>
<sequence>MEIINLIEDISNQKVNYIYKERHPRDAAFLVANNNKAFKVLNWKPEKSIEEVIENAWKWQLS</sequence>
<dbReference type="InterPro" id="IPR036291">
    <property type="entry name" value="NAD(P)-bd_dom_sf"/>
</dbReference>
<protein>
    <recommendedName>
        <fullName evidence="2">NAD(P)-binding domain-containing protein</fullName>
    </recommendedName>
</protein>
<reference evidence="1" key="1">
    <citation type="submission" date="2018-05" db="EMBL/GenBank/DDBJ databases">
        <authorList>
            <person name="Lanie J.A."/>
            <person name="Ng W.-L."/>
            <person name="Kazmierczak K.M."/>
            <person name="Andrzejewski T.M."/>
            <person name="Davidsen T.M."/>
            <person name="Wayne K.J."/>
            <person name="Tettelin H."/>
            <person name="Glass J.I."/>
            <person name="Rusch D."/>
            <person name="Podicherti R."/>
            <person name="Tsui H.-C.T."/>
            <person name="Winkler M.E."/>
        </authorList>
    </citation>
    <scope>NUCLEOTIDE SEQUENCE</scope>
</reference>
<name>A0A382L273_9ZZZZ</name>
<dbReference type="AlphaFoldDB" id="A0A382L273"/>
<evidence type="ECO:0008006" key="2">
    <source>
        <dbReference type="Google" id="ProtNLM"/>
    </source>
</evidence>
<gene>
    <name evidence="1" type="ORF">METZ01_LOCUS281921</name>
</gene>